<keyword evidence="2" id="KW-0732">Signal</keyword>
<dbReference type="EMBL" id="CP022117">
    <property type="protein sequence ID" value="ASG16691.1"/>
    <property type="molecule type" value="Genomic_DNA"/>
</dbReference>
<dbReference type="InterPro" id="IPR025732">
    <property type="entry name" value="MarB"/>
</dbReference>
<feature type="region of interest" description="Disordered" evidence="1">
    <location>
        <begin position="47"/>
        <end position="71"/>
    </location>
</feature>
<dbReference type="AlphaFoldDB" id="A0A2C9P1A4"/>
<evidence type="ECO:0000313" key="3">
    <source>
        <dbReference type="EMBL" id="ASG16691.1"/>
    </source>
</evidence>
<dbReference type="Pfam" id="PF13999">
    <property type="entry name" value="MarB"/>
    <property type="match status" value="1"/>
</dbReference>
<sequence>MKMLFPALPGLLLIASGYGIAEQTLLPVAQNSRDVMLLPCVGDPPNDLHPVSVNSDKSDEPGVPYYNDQHL</sequence>
<accession>A0A2C9P1A4</accession>
<evidence type="ECO:0000256" key="1">
    <source>
        <dbReference type="SAM" id="MobiDB-lite"/>
    </source>
</evidence>
<feature type="chain" id="PRO_5012609675" evidence="2">
    <location>
        <begin position="22"/>
        <end position="71"/>
    </location>
</feature>
<dbReference type="Proteomes" id="UP000197157">
    <property type="component" value="Chromosome"/>
</dbReference>
<dbReference type="RefSeq" id="WP_088730601.1">
    <property type="nucleotide sequence ID" value="NZ_CP022117.1"/>
</dbReference>
<gene>
    <name evidence="3" type="ORF">LFZ25_12435</name>
</gene>
<evidence type="ECO:0000313" key="4">
    <source>
        <dbReference type="Proteomes" id="UP000197157"/>
    </source>
</evidence>
<feature type="signal peptide" evidence="2">
    <location>
        <begin position="1"/>
        <end position="21"/>
    </location>
</feature>
<dbReference type="NCBIfam" id="NF007508">
    <property type="entry name" value="PRK10106.1"/>
    <property type="match status" value="1"/>
</dbReference>
<name>A0A2C9P1A4_SALET</name>
<organism evidence="3 4">
    <name type="scientific">Salmonella enterica subsp. enterica serovar Macclesfield str. S-1643</name>
    <dbReference type="NCBI Taxonomy" id="1242107"/>
    <lineage>
        <taxon>Bacteria</taxon>
        <taxon>Pseudomonadati</taxon>
        <taxon>Pseudomonadota</taxon>
        <taxon>Gammaproteobacteria</taxon>
        <taxon>Enterobacterales</taxon>
        <taxon>Enterobacteriaceae</taxon>
        <taxon>Salmonella</taxon>
    </lineage>
</organism>
<evidence type="ECO:0000256" key="2">
    <source>
        <dbReference type="SAM" id="SignalP"/>
    </source>
</evidence>
<proteinExistence type="predicted"/>
<protein>
    <submittedName>
        <fullName evidence="3">Multiple antibiotic resistance regulatory periplasmic protein MarB</fullName>
    </submittedName>
</protein>
<reference evidence="3 4" key="1">
    <citation type="submission" date="2017-06" db="EMBL/GenBank/DDBJ databases">
        <title>Salmonella reference genomes for public health.</title>
        <authorList>
            <person name="Robertson J."/>
            <person name="Yoshida C."/>
            <person name="Gurnik S."/>
            <person name="Nash J."/>
        </authorList>
    </citation>
    <scope>NUCLEOTIDE SEQUENCE [LARGE SCALE GENOMIC DNA]</scope>
    <source>
        <strain evidence="3 4">S-1643</strain>
    </source>
</reference>